<keyword evidence="6" id="KW-0436">Ligase</keyword>
<dbReference type="Proteomes" id="UP000186547">
    <property type="component" value="Chromosome"/>
</dbReference>
<organism evidence="6 7">
    <name type="scientific">Natronobacterium lacisalsi AJ5</name>
    <dbReference type="NCBI Taxonomy" id="358396"/>
    <lineage>
        <taxon>Archaea</taxon>
        <taxon>Methanobacteriati</taxon>
        <taxon>Methanobacteriota</taxon>
        <taxon>Stenosarchaea group</taxon>
        <taxon>Halobacteria</taxon>
        <taxon>Halobacteriales</taxon>
        <taxon>Natrialbaceae</taxon>
        <taxon>Natronobacterium</taxon>
    </lineage>
</organism>
<dbReference type="InterPro" id="IPR050669">
    <property type="entry name" value="Hemerythrin"/>
</dbReference>
<accession>M0L478</accession>
<dbReference type="InterPro" id="IPR012312">
    <property type="entry name" value="Hemerythrin-like"/>
</dbReference>
<dbReference type="SUPFAM" id="SSF47188">
    <property type="entry name" value="Hemerythrin-like"/>
    <property type="match status" value="1"/>
</dbReference>
<dbReference type="Gene3D" id="1.20.120.50">
    <property type="entry name" value="Hemerythrin-like"/>
    <property type="match status" value="1"/>
</dbReference>
<feature type="domain" description="Hemerythrin-like" evidence="4">
    <location>
        <begin position="14"/>
        <end position="128"/>
    </location>
</feature>
<evidence type="ECO:0000313" key="7">
    <source>
        <dbReference type="Proteomes" id="UP000011555"/>
    </source>
</evidence>
<keyword evidence="2" id="KW-0479">Metal-binding</keyword>
<reference evidence="5" key="3">
    <citation type="submission" date="2017-01" db="EMBL/GenBank/DDBJ databases">
        <authorList>
            <person name="Mah S.A."/>
            <person name="Swanson W.J."/>
            <person name="Moy G.W."/>
            <person name="Vacquier V.D."/>
        </authorList>
    </citation>
    <scope>NUCLEOTIDE SEQUENCE</scope>
    <source>
        <strain evidence="5">AJ5</strain>
    </source>
</reference>
<dbReference type="EMBL" id="CP019285">
    <property type="protein sequence ID" value="APW98286.1"/>
    <property type="molecule type" value="Genomic_DNA"/>
</dbReference>
<dbReference type="Proteomes" id="UP000011555">
    <property type="component" value="Unassembled WGS sequence"/>
</dbReference>
<dbReference type="GO" id="GO:0046872">
    <property type="term" value="F:metal ion binding"/>
    <property type="evidence" value="ECO:0007669"/>
    <property type="project" value="UniProtKB-KW"/>
</dbReference>
<evidence type="ECO:0000313" key="6">
    <source>
        <dbReference type="EMBL" id="EMA27888.1"/>
    </source>
</evidence>
<dbReference type="Pfam" id="PF01814">
    <property type="entry name" value="Hemerythrin"/>
    <property type="match status" value="1"/>
</dbReference>
<name>M0L478_NATLA</name>
<dbReference type="PANTHER" id="PTHR37164">
    <property type="entry name" value="BACTERIOHEMERYTHRIN"/>
    <property type="match status" value="1"/>
</dbReference>
<protein>
    <submittedName>
        <fullName evidence="5">Long-chain fatty acid--CoA ligase</fullName>
    </submittedName>
    <submittedName>
        <fullName evidence="6">Putative long-chain-fatty-acid-CoA ligase</fullName>
    </submittedName>
</protein>
<dbReference type="STRING" id="358396.CHINAEXTREME_11000"/>
<dbReference type="CDD" id="cd12107">
    <property type="entry name" value="Hemerythrin"/>
    <property type="match status" value="1"/>
</dbReference>
<dbReference type="EMBL" id="AOLZ01000076">
    <property type="protein sequence ID" value="EMA27888.1"/>
    <property type="molecule type" value="Genomic_DNA"/>
</dbReference>
<keyword evidence="3" id="KW-0408">Iron</keyword>
<reference evidence="5 8" key="1">
    <citation type="journal article" date="2011" name="J. Bacteriol.">
        <title>Genome sequence of Halobiforma lacisalsi AJ5, an extremely halophilic archaeon which harbors a bop gene.</title>
        <authorList>
            <person name="Jiang X."/>
            <person name="Wang S."/>
            <person name="Cheng H."/>
            <person name="Huo Y."/>
            <person name="Zhang X."/>
            <person name="Zhu X."/>
            <person name="Han X."/>
            <person name="Ni P."/>
            <person name="Wu M."/>
        </authorList>
    </citation>
    <scope>NUCLEOTIDE SEQUENCE [LARGE SCALE GENOMIC DNA]</scope>
    <source>
        <strain evidence="5 8">AJ5</strain>
    </source>
</reference>
<dbReference type="GO" id="GO:0016874">
    <property type="term" value="F:ligase activity"/>
    <property type="evidence" value="ECO:0007669"/>
    <property type="project" value="UniProtKB-KW"/>
</dbReference>
<gene>
    <name evidence="6" type="ORF">C445_19587</name>
    <name evidence="5" type="ORF">CHINAEXTREME_11000</name>
</gene>
<evidence type="ECO:0000256" key="1">
    <source>
        <dbReference type="ARBA" id="ARBA00010587"/>
    </source>
</evidence>
<dbReference type="NCBIfam" id="NF033749">
    <property type="entry name" value="bact_hemeryth"/>
    <property type="match status" value="1"/>
</dbReference>
<dbReference type="NCBIfam" id="TIGR02481">
    <property type="entry name" value="hemeryth_dom"/>
    <property type="match status" value="1"/>
</dbReference>
<evidence type="ECO:0000313" key="8">
    <source>
        <dbReference type="Proteomes" id="UP000186547"/>
    </source>
</evidence>
<sequence>MALIEWDERRYSTEIDRFDEQHQNLFEILNELHQAMEEGHAEEKLGDTLRELEEYTEYHFNDEEEFMNDCGYAQDCANCFHNHQEMHDEFAQKVTELRKKHENGEYITMEVLEFARDWLDSHIAGEDQDQSYGEYYAQEVDN</sequence>
<dbReference type="InterPro" id="IPR035938">
    <property type="entry name" value="Hemerythrin-like_sf"/>
</dbReference>
<comment type="similarity">
    <text evidence="1">Belongs to the hemerythrin family.</text>
</comment>
<proteinExistence type="inferred from homology"/>
<dbReference type="RefSeq" id="WP_007143599.1">
    <property type="nucleotide sequence ID" value="NZ_AOLZ01000076.1"/>
</dbReference>
<dbReference type="eggNOG" id="arCOG06577">
    <property type="taxonomic scope" value="Archaea"/>
</dbReference>
<dbReference type="AlphaFoldDB" id="M0L478"/>
<dbReference type="PANTHER" id="PTHR37164:SF1">
    <property type="entry name" value="BACTERIOHEMERYTHRIN"/>
    <property type="match status" value="1"/>
</dbReference>
<keyword evidence="7" id="KW-1185">Reference proteome</keyword>
<evidence type="ECO:0000256" key="3">
    <source>
        <dbReference type="ARBA" id="ARBA00023004"/>
    </source>
</evidence>
<dbReference type="InterPro" id="IPR012827">
    <property type="entry name" value="Hemerythrin_metal-bd"/>
</dbReference>
<dbReference type="GeneID" id="30921658"/>
<evidence type="ECO:0000259" key="4">
    <source>
        <dbReference type="Pfam" id="PF01814"/>
    </source>
</evidence>
<reference evidence="6 7" key="2">
    <citation type="journal article" date="2014" name="PLoS Genet.">
        <title>Phylogenetically driven sequencing of extremely halophilic archaea reveals strategies for static and dynamic osmo-response.</title>
        <authorList>
            <person name="Becker E.A."/>
            <person name="Seitzer P.M."/>
            <person name="Tritt A."/>
            <person name="Larsen D."/>
            <person name="Krusor M."/>
            <person name="Yao A.I."/>
            <person name="Wu D."/>
            <person name="Madern D."/>
            <person name="Eisen J.A."/>
            <person name="Darling A.E."/>
            <person name="Facciotti M.T."/>
        </authorList>
    </citation>
    <scope>NUCLEOTIDE SEQUENCE [LARGE SCALE GENOMIC DNA]</scope>
    <source>
        <strain evidence="6 7">AJ5</strain>
    </source>
</reference>
<evidence type="ECO:0000256" key="2">
    <source>
        <dbReference type="ARBA" id="ARBA00022723"/>
    </source>
</evidence>
<evidence type="ECO:0000313" key="5">
    <source>
        <dbReference type="EMBL" id="APW98286.1"/>
    </source>
</evidence>
<dbReference type="KEGG" id="hlc:CHINAEXTREME11000"/>